<name>A0A1S1N7R6_9GAMM</name>
<dbReference type="Proteomes" id="UP000180253">
    <property type="component" value="Unassembled WGS sequence"/>
</dbReference>
<evidence type="ECO:0000313" key="2">
    <source>
        <dbReference type="Proteomes" id="UP000180253"/>
    </source>
</evidence>
<dbReference type="OrthoDB" id="5772022at2"/>
<dbReference type="AlphaFoldDB" id="A0A1S1N7R6"/>
<gene>
    <name evidence="1" type="ORF">BIW53_09890</name>
</gene>
<dbReference type="RefSeq" id="WP_070991719.1">
    <property type="nucleotide sequence ID" value="NZ_CBCSHD010000002.1"/>
</dbReference>
<keyword evidence="2" id="KW-1185">Reference proteome</keyword>
<sequence length="64" mass="7455">MMWIVLSLLGALLLYVEAVRKGMPIKRWVAAGIMCGPCAWCLLRVHHRRAWLRNQLDSCCMWRA</sequence>
<accession>A0A1S1N7R6</accession>
<protein>
    <submittedName>
        <fullName evidence="1">Uncharacterized protein</fullName>
    </submittedName>
</protein>
<organism evidence="1 2">
    <name type="scientific">Pseudoalteromonas byunsanensis</name>
    <dbReference type="NCBI Taxonomy" id="327939"/>
    <lineage>
        <taxon>Bacteria</taxon>
        <taxon>Pseudomonadati</taxon>
        <taxon>Pseudomonadota</taxon>
        <taxon>Gammaproteobacteria</taxon>
        <taxon>Alteromonadales</taxon>
        <taxon>Pseudoalteromonadaceae</taxon>
        <taxon>Pseudoalteromonas</taxon>
    </lineage>
</organism>
<proteinExistence type="predicted"/>
<comment type="caution">
    <text evidence="1">The sequence shown here is derived from an EMBL/GenBank/DDBJ whole genome shotgun (WGS) entry which is preliminary data.</text>
</comment>
<reference evidence="1 2" key="1">
    <citation type="submission" date="2016-10" db="EMBL/GenBank/DDBJ databases">
        <title>Pseudoalteromonas amylolytica sp. nov., isolated from the surface seawater.</title>
        <authorList>
            <person name="Wu Y.-H."/>
            <person name="Cheng H."/>
            <person name="Jin X.-B."/>
            <person name="Wang C.-S."/>
            <person name="Xu X.-W."/>
        </authorList>
    </citation>
    <scope>NUCLEOTIDE SEQUENCE [LARGE SCALE GENOMIC DNA]</scope>
    <source>
        <strain evidence="1 2">JCM 12483</strain>
    </source>
</reference>
<dbReference type="EMBL" id="MNAN01000030">
    <property type="protein sequence ID" value="OHU95532.1"/>
    <property type="molecule type" value="Genomic_DNA"/>
</dbReference>
<evidence type="ECO:0000313" key="1">
    <source>
        <dbReference type="EMBL" id="OHU95532.1"/>
    </source>
</evidence>